<dbReference type="RefSeq" id="WP_173220312.1">
    <property type="nucleotide sequence ID" value="NZ_CP048104.1"/>
</dbReference>
<dbReference type="InterPro" id="IPR050902">
    <property type="entry name" value="ABC_Transporter_SBP"/>
</dbReference>
<dbReference type="InterPro" id="IPR054828">
    <property type="entry name" value="Vit_B12_bind_prot"/>
</dbReference>
<evidence type="ECO:0000259" key="4">
    <source>
        <dbReference type="PROSITE" id="PS50983"/>
    </source>
</evidence>
<dbReference type="EMBL" id="CP048104">
    <property type="protein sequence ID" value="QKG83508.1"/>
    <property type="molecule type" value="Genomic_DNA"/>
</dbReference>
<dbReference type="Proteomes" id="UP000503088">
    <property type="component" value="Chromosome"/>
</dbReference>
<dbReference type="PANTHER" id="PTHR30535">
    <property type="entry name" value="VITAMIN B12-BINDING PROTEIN"/>
    <property type="match status" value="1"/>
</dbReference>
<dbReference type="SUPFAM" id="SSF53807">
    <property type="entry name" value="Helical backbone' metal receptor"/>
    <property type="match status" value="1"/>
</dbReference>
<dbReference type="Gene3D" id="3.40.50.1980">
    <property type="entry name" value="Nitrogenase molybdenum iron protein domain"/>
    <property type="match status" value="2"/>
</dbReference>
<feature type="signal peptide" evidence="3">
    <location>
        <begin position="1"/>
        <end position="23"/>
    </location>
</feature>
<sequence length="317" mass="34970">MKRGFRFWLVGLTALLLVFGGVACSSGAEVTNQGGGEKVGDQSDSYPVKVKDDTGTEVTVEKEPKRIVSLIPSMTETVYALDLGDRVVGVTSNDNYPKEATKVKKVGDMKINAEKVVALKPDLVVASPMNGEDTLKKLRDLGMTVIAYDPQNVEAVYEQIETMGKVTNRDQKATEVVEKMKKEQKLAKDIAAKVKKEDRLKVWMEVSPDLFTGGEGTFMDELITLAGGDNVAQNEKGWAQVSEEKVVKWNPDVVLYTHGDEKAIQSRKAWKQVDALTESRVESLDTDKVSRPGPRITQGLLDISQALYPDIYEKTVQ</sequence>
<keyword evidence="2 3" id="KW-0732">Signal</keyword>
<dbReference type="InterPro" id="IPR002491">
    <property type="entry name" value="ABC_transptr_periplasmic_BD"/>
</dbReference>
<dbReference type="KEGG" id="kpul:GXN76_02825"/>
<name>A0A7D3XQK9_9BACL</name>
<proteinExistence type="inferred from homology"/>
<dbReference type="AlphaFoldDB" id="A0A7D3XQK9"/>
<gene>
    <name evidence="5" type="ORF">GXN76_02825</name>
</gene>
<feature type="domain" description="Fe/B12 periplasmic-binding" evidence="4">
    <location>
        <begin position="66"/>
        <end position="311"/>
    </location>
</feature>
<protein>
    <submittedName>
        <fullName evidence="5">ABC transporter substrate-binding protein</fullName>
    </submittedName>
</protein>
<dbReference type="Pfam" id="PF01497">
    <property type="entry name" value="Peripla_BP_2"/>
    <property type="match status" value="1"/>
</dbReference>
<dbReference type="PROSITE" id="PS50983">
    <property type="entry name" value="FE_B12_PBP"/>
    <property type="match status" value="1"/>
</dbReference>
<evidence type="ECO:0000256" key="1">
    <source>
        <dbReference type="ARBA" id="ARBA00008814"/>
    </source>
</evidence>
<dbReference type="PROSITE" id="PS51257">
    <property type="entry name" value="PROKAR_LIPOPROTEIN"/>
    <property type="match status" value="1"/>
</dbReference>
<comment type="similarity">
    <text evidence="1">Belongs to the bacterial solute-binding protein 8 family.</text>
</comment>
<dbReference type="PANTHER" id="PTHR30535:SF34">
    <property type="entry name" value="MOLYBDATE-BINDING PROTEIN MOLA"/>
    <property type="match status" value="1"/>
</dbReference>
<dbReference type="GO" id="GO:0071281">
    <property type="term" value="P:cellular response to iron ion"/>
    <property type="evidence" value="ECO:0007669"/>
    <property type="project" value="TreeGrafter"/>
</dbReference>
<reference evidence="5 6" key="1">
    <citation type="submission" date="2020-01" db="EMBL/GenBank/DDBJ databases">
        <authorList>
            <person name="Gulvik C.A."/>
            <person name="Batra D.G."/>
        </authorList>
    </citation>
    <scope>NUCLEOTIDE SEQUENCE [LARGE SCALE GENOMIC DNA]</scope>
    <source>
        <strain evidence="5 6">W9323</strain>
    </source>
</reference>
<dbReference type="NCBIfam" id="NF038402">
    <property type="entry name" value="TroA_like"/>
    <property type="match status" value="1"/>
</dbReference>
<organism evidence="5 6">
    <name type="scientific">Kroppenstedtia pulmonis</name>
    <dbReference type="NCBI Taxonomy" id="1380685"/>
    <lineage>
        <taxon>Bacteria</taxon>
        <taxon>Bacillati</taxon>
        <taxon>Bacillota</taxon>
        <taxon>Bacilli</taxon>
        <taxon>Bacillales</taxon>
        <taxon>Thermoactinomycetaceae</taxon>
        <taxon>Kroppenstedtia</taxon>
    </lineage>
</organism>
<evidence type="ECO:0000256" key="3">
    <source>
        <dbReference type="SAM" id="SignalP"/>
    </source>
</evidence>
<keyword evidence="6" id="KW-1185">Reference proteome</keyword>
<dbReference type="CDD" id="cd01143">
    <property type="entry name" value="YvrC"/>
    <property type="match status" value="1"/>
</dbReference>
<evidence type="ECO:0000313" key="6">
    <source>
        <dbReference type="Proteomes" id="UP000503088"/>
    </source>
</evidence>
<feature type="chain" id="PRO_5038535136" evidence="3">
    <location>
        <begin position="24"/>
        <end position="317"/>
    </location>
</feature>
<accession>A0A7D3XQK9</accession>
<evidence type="ECO:0000313" key="5">
    <source>
        <dbReference type="EMBL" id="QKG83508.1"/>
    </source>
</evidence>
<evidence type="ECO:0000256" key="2">
    <source>
        <dbReference type="ARBA" id="ARBA00022729"/>
    </source>
</evidence>